<evidence type="ECO:0000256" key="8">
    <source>
        <dbReference type="ARBA" id="ARBA00022824"/>
    </source>
</evidence>
<keyword evidence="6 13" id="KW-0732">Signal</keyword>
<dbReference type="GO" id="GO:0015031">
    <property type="term" value="P:protein transport"/>
    <property type="evidence" value="ECO:0007669"/>
    <property type="project" value="UniProtKB-KW"/>
</dbReference>
<keyword evidence="5" id="KW-0479">Metal-binding</keyword>
<dbReference type="CDD" id="cd00051">
    <property type="entry name" value="EFh"/>
    <property type="match status" value="1"/>
</dbReference>
<dbReference type="RefSeq" id="XP_011359623.1">
    <property type="nucleotide sequence ID" value="XM_011361321.2"/>
</dbReference>
<protein>
    <submittedName>
        <fullName evidence="16">Multiple coagulation factor deficiency protein 2 isoform X2</fullName>
    </submittedName>
</protein>
<feature type="domain" description="EF-hand" evidence="14">
    <location>
        <begin position="116"/>
        <end position="146"/>
    </location>
</feature>
<dbReference type="InterPro" id="IPR018247">
    <property type="entry name" value="EF_Hand_1_Ca_BS"/>
</dbReference>
<evidence type="ECO:0000256" key="4">
    <source>
        <dbReference type="ARBA" id="ARBA00022553"/>
    </source>
</evidence>
<keyword evidence="7" id="KW-0677">Repeat</keyword>
<dbReference type="InterPro" id="IPR011992">
    <property type="entry name" value="EF-hand-dom_pair"/>
</dbReference>
<evidence type="ECO:0000259" key="14">
    <source>
        <dbReference type="PROSITE" id="PS50222"/>
    </source>
</evidence>
<evidence type="ECO:0000256" key="10">
    <source>
        <dbReference type="ARBA" id="ARBA00022927"/>
    </source>
</evidence>
<organism evidence="15 16">
    <name type="scientific">Pteropus vampyrus</name>
    <name type="common">Large flying fox</name>
    <dbReference type="NCBI Taxonomy" id="132908"/>
    <lineage>
        <taxon>Eukaryota</taxon>
        <taxon>Metazoa</taxon>
        <taxon>Chordata</taxon>
        <taxon>Craniata</taxon>
        <taxon>Vertebrata</taxon>
        <taxon>Euteleostomi</taxon>
        <taxon>Mammalia</taxon>
        <taxon>Eutheria</taxon>
        <taxon>Laurasiatheria</taxon>
        <taxon>Chiroptera</taxon>
        <taxon>Yinpterochiroptera</taxon>
        <taxon>Pteropodoidea</taxon>
        <taxon>Pteropodidae</taxon>
        <taxon>Pteropodinae</taxon>
        <taxon>Pteropus</taxon>
    </lineage>
</organism>
<evidence type="ECO:0000256" key="9">
    <source>
        <dbReference type="ARBA" id="ARBA00022837"/>
    </source>
</evidence>
<dbReference type="GO" id="GO:0005783">
    <property type="term" value="C:endoplasmic reticulum"/>
    <property type="evidence" value="ECO:0007669"/>
    <property type="project" value="UniProtKB-SubCell"/>
</dbReference>
<dbReference type="PROSITE" id="PS00018">
    <property type="entry name" value="EF_HAND_1"/>
    <property type="match status" value="2"/>
</dbReference>
<feature type="chain" id="PRO_5028086920" evidence="13">
    <location>
        <begin position="27"/>
        <end position="146"/>
    </location>
</feature>
<dbReference type="AlphaFoldDB" id="A0A6P3QFV9"/>
<evidence type="ECO:0000256" key="5">
    <source>
        <dbReference type="ARBA" id="ARBA00022723"/>
    </source>
</evidence>
<keyword evidence="10" id="KW-0653">Protein transport</keyword>
<keyword evidence="9" id="KW-0106">Calcium</keyword>
<feature type="signal peptide" evidence="13">
    <location>
        <begin position="1"/>
        <end position="26"/>
    </location>
</feature>
<dbReference type="GO" id="GO:0005509">
    <property type="term" value="F:calcium ion binding"/>
    <property type="evidence" value="ECO:0007669"/>
    <property type="project" value="InterPro"/>
</dbReference>
<evidence type="ECO:0000256" key="3">
    <source>
        <dbReference type="ARBA" id="ARBA00022448"/>
    </source>
</evidence>
<dbReference type="InterPro" id="IPR002048">
    <property type="entry name" value="EF_hand_dom"/>
</dbReference>
<name>A0A6P3QFV9_PTEVA</name>
<evidence type="ECO:0000313" key="16">
    <source>
        <dbReference type="RefSeq" id="XP_011359623.1"/>
    </source>
</evidence>
<dbReference type="CTD" id="90411"/>
<dbReference type="PANTHER" id="PTHR23104:SF14">
    <property type="entry name" value="MULTIPLE COAGULATION FACTOR DEFICIENCY PROTEIN 2"/>
    <property type="match status" value="1"/>
</dbReference>
<reference evidence="16" key="1">
    <citation type="submission" date="2025-08" db="UniProtKB">
        <authorList>
            <consortium name="RefSeq"/>
        </authorList>
    </citation>
    <scope>IDENTIFICATION</scope>
    <source>
        <tissue evidence="16">Kidney</tissue>
    </source>
</reference>
<keyword evidence="15" id="KW-1185">Reference proteome</keyword>
<dbReference type="Pfam" id="PF13499">
    <property type="entry name" value="EF-hand_7"/>
    <property type="match status" value="1"/>
</dbReference>
<dbReference type="GeneID" id="120621674"/>
<evidence type="ECO:0000256" key="11">
    <source>
        <dbReference type="ARBA" id="ARBA00023034"/>
    </source>
</evidence>
<comment type="subunit">
    <text evidence="12">Interacts in a calcium-dependent manner with LMAN1.</text>
</comment>
<keyword evidence="8" id="KW-0256">Endoplasmic reticulum</keyword>
<dbReference type="SUPFAM" id="SSF47473">
    <property type="entry name" value="EF-hand"/>
    <property type="match status" value="1"/>
</dbReference>
<evidence type="ECO:0000256" key="7">
    <source>
        <dbReference type="ARBA" id="ARBA00022737"/>
    </source>
</evidence>
<sequence length="146" mass="16374">MRSLQLLRTPFLWGLLWAFSAPGAKAHEPGASSSHPGSVGLDKNTVHDQEHIMEHLEGVINKPEAEMSPQELQLHYFKMHDYDGNNLLDGLELSTAITHVHKEEGNEQAPPMSEEELINLIDGVLRDDDKNNDGYIDYAEFAKSLQ</sequence>
<dbReference type="RefSeq" id="XP_039743166.1">
    <property type="nucleotide sequence ID" value="XM_039887232.1"/>
</dbReference>
<evidence type="ECO:0000256" key="13">
    <source>
        <dbReference type="SAM" id="SignalP"/>
    </source>
</evidence>
<evidence type="ECO:0000256" key="12">
    <source>
        <dbReference type="ARBA" id="ARBA00066002"/>
    </source>
</evidence>
<keyword evidence="3" id="KW-0813">Transport</keyword>
<comment type="subcellular location">
    <subcellularLocation>
        <location evidence="1">Endoplasmic reticulum</location>
    </subcellularLocation>
    <subcellularLocation>
        <location evidence="2">Golgi apparatus</location>
    </subcellularLocation>
</comment>
<keyword evidence="4" id="KW-0597">Phosphoprotein</keyword>
<dbReference type="FunFam" id="1.10.238.10:FF:000117">
    <property type="entry name" value="multiple coagulation factor deficiency protein 2"/>
    <property type="match status" value="1"/>
</dbReference>
<dbReference type="GO" id="GO:0005794">
    <property type="term" value="C:Golgi apparatus"/>
    <property type="evidence" value="ECO:0007669"/>
    <property type="project" value="UniProtKB-SubCell"/>
</dbReference>
<gene>
    <name evidence="16" type="primary">MCFD2</name>
</gene>
<dbReference type="GeneID" id="105292915"/>
<evidence type="ECO:0000256" key="6">
    <source>
        <dbReference type="ARBA" id="ARBA00022729"/>
    </source>
</evidence>
<evidence type="ECO:0000256" key="2">
    <source>
        <dbReference type="ARBA" id="ARBA00004555"/>
    </source>
</evidence>
<proteinExistence type="predicted"/>
<keyword evidence="11" id="KW-0333">Golgi apparatus</keyword>
<evidence type="ECO:0000256" key="1">
    <source>
        <dbReference type="ARBA" id="ARBA00004240"/>
    </source>
</evidence>
<dbReference type="PANTHER" id="PTHR23104">
    <property type="entry name" value="MULTIPLE COAGULATION FACTOR DEFICIENCY PROTEIN 2 NEURAL STEM CELL DERIVED NEURONAL SURVIVAL PROTEIN"/>
    <property type="match status" value="1"/>
</dbReference>
<dbReference type="PROSITE" id="PS50222">
    <property type="entry name" value="EF_HAND_2"/>
    <property type="match status" value="1"/>
</dbReference>
<dbReference type="OrthoDB" id="289247at2759"/>
<dbReference type="Gene3D" id="1.10.238.10">
    <property type="entry name" value="EF-hand"/>
    <property type="match status" value="1"/>
</dbReference>
<dbReference type="Proteomes" id="UP000515202">
    <property type="component" value="Unplaced"/>
</dbReference>
<accession>A0A6P3QFV9</accession>
<dbReference type="InterPro" id="IPR052110">
    <property type="entry name" value="MCFD2-like"/>
</dbReference>
<dbReference type="KEGG" id="pvp:105292915"/>
<evidence type="ECO:0000313" key="15">
    <source>
        <dbReference type="Proteomes" id="UP000515202"/>
    </source>
</evidence>